<keyword evidence="8" id="KW-0472">Membrane</keyword>
<evidence type="ECO:0000259" key="12">
    <source>
        <dbReference type="SMART" id="SM01024"/>
    </source>
</evidence>
<dbReference type="SMART" id="SM00382">
    <property type="entry name" value="AAA"/>
    <property type="match status" value="1"/>
</dbReference>
<dbReference type="AlphaFoldDB" id="H8GVV9"/>
<evidence type="ECO:0000256" key="4">
    <source>
        <dbReference type="ARBA" id="ARBA00022741"/>
    </source>
</evidence>
<feature type="domain" description="BCS1 N-terminal" evidence="12">
    <location>
        <begin position="39"/>
        <end position="219"/>
    </location>
</feature>
<gene>
    <name evidence="13" type="ordered locus">DGo_CA2897</name>
</gene>
<evidence type="ECO:0000313" key="14">
    <source>
        <dbReference type="Proteomes" id="UP000007575"/>
    </source>
</evidence>
<dbReference type="PATRIC" id="fig|745776.4.peg.2974"/>
<dbReference type="InterPro" id="IPR003959">
    <property type="entry name" value="ATPase_AAA_core"/>
</dbReference>
<dbReference type="RefSeq" id="WP_014686304.1">
    <property type="nucleotide sequence ID" value="NC_017790.1"/>
</dbReference>
<dbReference type="Pfam" id="PF08740">
    <property type="entry name" value="BCS1_N"/>
    <property type="match status" value="1"/>
</dbReference>
<keyword evidence="3" id="KW-0812">Transmembrane</keyword>
<organism evidence="13 14">
    <name type="scientific">Deinococcus gobiensis (strain DSM 21396 / JCM 16679 / CGMCC 1.7299 / I-0)</name>
    <dbReference type="NCBI Taxonomy" id="745776"/>
    <lineage>
        <taxon>Bacteria</taxon>
        <taxon>Thermotogati</taxon>
        <taxon>Deinococcota</taxon>
        <taxon>Deinococci</taxon>
        <taxon>Deinococcales</taxon>
        <taxon>Deinococcaceae</taxon>
        <taxon>Deinococcus</taxon>
    </lineage>
</organism>
<dbReference type="HOGENOM" id="CLU_010189_6_2_0"/>
<evidence type="ECO:0000256" key="6">
    <source>
        <dbReference type="ARBA" id="ARBA00022840"/>
    </source>
</evidence>
<dbReference type="GO" id="GO:0016887">
    <property type="term" value="F:ATP hydrolysis activity"/>
    <property type="evidence" value="ECO:0007669"/>
    <property type="project" value="InterPro"/>
</dbReference>
<keyword evidence="5" id="KW-0378">Hydrolase</keyword>
<evidence type="ECO:0000256" key="10">
    <source>
        <dbReference type="RuleBase" id="RU003651"/>
    </source>
</evidence>
<dbReference type="GO" id="GO:0005524">
    <property type="term" value="F:ATP binding"/>
    <property type="evidence" value="ECO:0007669"/>
    <property type="project" value="UniProtKB-KW"/>
</dbReference>
<evidence type="ECO:0000256" key="3">
    <source>
        <dbReference type="ARBA" id="ARBA00022692"/>
    </source>
</evidence>
<keyword evidence="14" id="KW-1185">Reference proteome</keyword>
<dbReference type="InterPro" id="IPR057495">
    <property type="entry name" value="AAA_lid_BCS1"/>
</dbReference>
<dbReference type="STRING" id="745776.DGo_CA2897"/>
<evidence type="ECO:0000256" key="8">
    <source>
        <dbReference type="ARBA" id="ARBA00023136"/>
    </source>
</evidence>
<comment type="subcellular location">
    <subcellularLocation>
        <location evidence="1">Membrane</location>
        <topology evidence="1">Single-pass membrane protein</topology>
    </subcellularLocation>
</comment>
<protein>
    <submittedName>
        <fullName evidence="13">Chaperone BCS1</fullName>
    </submittedName>
</protein>
<dbReference type="Pfam" id="PF00004">
    <property type="entry name" value="AAA"/>
    <property type="match status" value="1"/>
</dbReference>
<evidence type="ECO:0000259" key="11">
    <source>
        <dbReference type="SMART" id="SM00382"/>
    </source>
</evidence>
<proteinExistence type="inferred from homology"/>
<evidence type="ECO:0000256" key="2">
    <source>
        <dbReference type="ARBA" id="ARBA00007448"/>
    </source>
</evidence>
<keyword evidence="6 10" id="KW-0067">ATP-binding</keyword>
<dbReference type="PROSITE" id="PS00674">
    <property type="entry name" value="AAA"/>
    <property type="match status" value="1"/>
</dbReference>
<evidence type="ECO:0000313" key="13">
    <source>
        <dbReference type="EMBL" id="AFD26824.1"/>
    </source>
</evidence>
<sequence length="459" mass="49933">MTPFPDLTTPLGGLWHELHRAVTQTLAHNELAQGGLMIAALSALAVYARSLPTQLWTRLKNRYTLTLEVQGDDAAFPWLAAWLAAQPTGRHLRHLGVVTRFNEQMGGQNLTLGTDRDGDDVNVRLVPLSGQVLLRYRGHWLLARPSRQKREGQSGHTLGYAHSLTFRMLAGARGAVPELLREAYDFTAGRADGRVEIHIPYSDSWNLAERRAARPLDTLIYGGTLLDDLHTDLSGFFADREWYAGMGIPYRRGYLLHGPPGNGKSSLVAALAGAFGLNVCVLNLAAPDLSDDRLGSLLNNLPRRSLLLLEDIDAVFLGREPRAPTVKLSFNGLLNALDGVAAGEGRVTFMTTNDLAGLDPALIRPGRADRHLLIGNAGRAQIAGMLRRFWPAWSAQEADALAARLPEGQLSMARVQEYLLERRGDEAAVTRDWSQLAGPTPGPAAGPQGCPTRLKLLAG</sequence>
<dbReference type="InterPro" id="IPR003593">
    <property type="entry name" value="AAA+_ATPase"/>
</dbReference>
<name>H8GVV9_DEIGI</name>
<dbReference type="EMBL" id="CP002191">
    <property type="protein sequence ID" value="AFD26824.1"/>
    <property type="molecule type" value="Genomic_DNA"/>
</dbReference>
<dbReference type="GO" id="GO:0016020">
    <property type="term" value="C:membrane"/>
    <property type="evidence" value="ECO:0007669"/>
    <property type="project" value="UniProtKB-SubCell"/>
</dbReference>
<dbReference type="Pfam" id="PF25426">
    <property type="entry name" value="AAA_lid_BCS1"/>
    <property type="match status" value="1"/>
</dbReference>
<dbReference type="SMART" id="SM01024">
    <property type="entry name" value="BCS1_N"/>
    <property type="match status" value="1"/>
</dbReference>
<dbReference type="eggNOG" id="COG0464">
    <property type="taxonomic scope" value="Bacteria"/>
</dbReference>
<dbReference type="KEGG" id="dgo:DGo_CA2897"/>
<evidence type="ECO:0000256" key="7">
    <source>
        <dbReference type="ARBA" id="ARBA00022989"/>
    </source>
</evidence>
<dbReference type="InterPro" id="IPR050747">
    <property type="entry name" value="Mitochondrial_chaperone_BCS1"/>
</dbReference>
<dbReference type="InterPro" id="IPR014851">
    <property type="entry name" value="BCS1_N"/>
</dbReference>
<keyword evidence="7" id="KW-1133">Transmembrane helix</keyword>
<evidence type="ECO:0000256" key="1">
    <source>
        <dbReference type="ARBA" id="ARBA00004167"/>
    </source>
</evidence>
<dbReference type="InterPro" id="IPR003960">
    <property type="entry name" value="ATPase_AAA_CS"/>
</dbReference>
<dbReference type="SUPFAM" id="SSF52540">
    <property type="entry name" value="P-loop containing nucleoside triphosphate hydrolases"/>
    <property type="match status" value="1"/>
</dbReference>
<reference evidence="13 14" key="1">
    <citation type="journal article" date="2012" name="PLoS ONE">
        <title>Genome sequence and transcriptome analysis of the radioresistant bacterium Deinococcus gobiensis: insights into the extreme environmental adaptations.</title>
        <authorList>
            <person name="Yuan M."/>
            <person name="Chen M."/>
            <person name="Zhang W."/>
            <person name="Lu W."/>
            <person name="Wang J."/>
            <person name="Yang M."/>
            <person name="Zhao P."/>
            <person name="Tang R."/>
            <person name="Li X."/>
            <person name="Hao Y."/>
            <person name="Zhou Z."/>
            <person name="Zhan Y."/>
            <person name="Yu H."/>
            <person name="Teng C."/>
            <person name="Yan Y."/>
            <person name="Ping S."/>
            <person name="Wang Y."/>
            <person name="Lin M."/>
        </authorList>
    </citation>
    <scope>NUCLEOTIDE SEQUENCE [LARGE SCALE GENOMIC DNA]</scope>
    <source>
        <strain evidence="13 14">I-0</strain>
    </source>
</reference>
<dbReference type="OrthoDB" id="9806903at2"/>
<comment type="catalytic activity">
    <reaction evidence="9">
        <text>ATP + H2O = ADP + phosphate + H(+)</text>
        <dbReference type="Rhea" id="RHEA:13065"/>
        <dbReference type="ChEBI" id="CHEBI:15377"/>
        <dbReference type="ChEBI" id="CHEBI:15378"/>
        <dbReference type="ChEBI" id="CHEBI:30616"/>
        <dbReference type="ChEBI" id="CHEBI:43474"/>
        <dbReference type="ChEBI" id="CHEBI:456216"/>
    </reaction>
    <physiologicalReaction direction="left-to-right" evidence="9">
        <dbReference type="Rhea" id="RHEA:13066"/>
    </physiologicalReaction>
</comment>
<accession>H8GVV9</accession>
<dbReference type="PANTHER" id="PTHR23070">
    <property type="entry name" value="BCS1 AAA-TYPE ATPASE"/>
    <property type="match status" value="1"/>
</dbReference>
<evidence type="ECO:0000256" key="9">
    <source>
        <dbReference type="ARBA" id="ARBA00048778"/>
    </source>
</evidence>
<feature type="domain" description="AAA+ ATPase" evidence="11">
    <location>
        <begin position="250"/>
        <end position="378"/>
    </location>
</feature>
<dbReference type="InterPro" id="IPR027417">
    <property type="entry name" value="P-loop_NTPase"/>
</dbReference>
<dbReference type="Gene3D" id="3.40.50.300">
    <property type="entry name" value="P-loop containing nucleotide triphosphate hydrolases"/>
    <property type="match status" value="1"/>
</dbReference>
<dbReference type="Proteomes" id="UP000007575">
    <property type="component" value="Chromosome"/>
</dbReference>
<keyword evidence="4 10" id="KW-0547">Nucleotide-binding</keyword>
<comment type="similarity">
    <text evidence="2">Belongs to the AAA ATPase family. BCS1 subfamily.</text>
</comment>
<evidence type="ECO:0000256" key="5">
    <source>
        <dbReference type="ARBA" id="ARBA00022801"/>
    </source>
</evidence>